<gene>
    <name evidence="2" type="ORF">T07_3857</name>
</gene>
<protein>
    <submittedName>
        <fullName evidence="2">Uncharacterized protein</fullName>
    </submittedName>
</protein>
<dbReference type="EMBL" id="JYDL01000006">
    <property type="protein sequence ID" value="KRX26601.1"/>
    <property type="molecule type" value="Genomic_DNA"/>
</dbReference>
<comment type="caution">
    <text evidence="2">The sequence shown here is derived from an EMBL/GenBank/DDBJ whole genome shotgun (WGS) entry which is preliminary data.</text>
</comment>
<reference evidence="2 3" key="1">
    <citation type="submission" date="2015-01" db="EMBL/GenBank/DDBJ databases">
        <title>Evolution of Trichinella species and genotypes.</title>
        <authorList>
            <person name="Korhonen P.K."/>
            <person name="Edoardo P."/>
            <person name="Giuseppe L.R."/>
            <person name="Gasser R.B."/>
        </authorList>
    </citation>
    <scope>NUCLEOTIDE SEQUENCE [LARGE SCALE GENOMIC DNA]</scope>
    <source>
        <strain evidence="2">ISS37</strain>
    </source>
</reference>
<evidence type="ECO:0000313" key="2">
    <source>
        <dbReference type="EMBL" id="KRX26601.1"/>
    </source>
</evidence>
<dbReference type="AlphaFoldDB" id="A0A0V0SIE9"/>
<evidence type="ECO:0000313" key="3">
    <source>
        <dbReference type="Proteomes" id="UP000054630"/>
    </source>
</evidence>
<sequence>MVKGLLQIPGNAVKIVGQRQSCYKSESKSASRSERWKTGLKCCLKKCLMSSVCIRMSYAAGRNGNPRKTSDSSTTKSTTQKGNLPVRDRRAATFLHFSVADRCPVCKASACPDVRKANNGQRRKLARKALICYKLRTLSELYIKI</sequence>
<accession>A0A0V0SIE9</accession>
<feature type="region of interest" description="Disordered" evidence="1">
    <location>
        <begin position="60"/>
        <end position="83"/>
    </location>
</feature>
<dbReference type="OrthoDB" id="5934895at2759"/>
<organism evidence="2 3">
    <name type="scientific">Trichinella nelsoni</name>
    <dbReference type="NCBI Taxonomy" id="6336"/>
    <lineage>
        <taxon>Eukaryota</taxon>
        <taxon>Metazoa</taxon>
        <taxon>Ecdysozoa</taxon>
        <taxon>Nematoda</taxon>
        <taxon>Enoplea</taxon>
        <taxon>Dorylaimia</taxon>
        <taxon>Trichinellida</taxon>
        <taxon>Trichinellidae</taxon>
        <taxon>Trichinella</taxon>
    </lineage>
</organism>
<keyword evidence="3" id="KW-1185">Reference proteome</keyword>
<evidence type="ECO:0000256" key="1">
    <source>
        <dbReference type="SAM" id="MobiDB-lite"/>
    </source>
</evidence>
<name>A0A0V0SIE9_9BILA</name>
<proteinExistence type="predicted"/>
<dbReference type="Proteomes" id="UP000054630">
    <property type="component" value="Unassembled WGS sequence"/>
</dbReference>